<gene>
    <name evidence="2" type="ORF">OEA41_004587</name>
</gene>
<evidence type="ECO:0000313" key="2">
    <source>
        <dbReference type="EMBL" id="KAK3168141.1"/>
    </source>
</evidence>
<proteinExistence type="predicted"/>
<accession>A0AAD9YZF1</accession>
<protein>
    <submittedName>
        <fullName evidence="2">Uncharacterized protein</fullName>
    </submittedName>
</protein>
<reference evidence="2" key="1">
    <citation type="submission" date="2022-11" db="EMBL/GenBank/DDBJ databases">
        <title>Chromosomal genome sequence assembly and mating type (MAT) locus characterization of the leprose asexual lichenized fungus Lepraria neglecta (Nyl.) Erichsen.</title>
        <authorList>
            <person name="Allen J.L."/>
            <person name="Pfeffer B."/>
        </authorList>
    </citation>
    <scope>NUCLEOTIDE SEQUENCE</scope>
    <source>
        <strain evidence="2">Allen 5258</strain>
    </source>
</reference>
<dbReference type="EMBL" id="JASNWA010000010">
    <property type="protein sequence ID" value="KAK3168141.1"/>
    <property type="molecule type" value="Genomic_DNA"/>
</dbReference>
<name>A0AAD9YZF1_9LECA</name>
<dbReference type="Proteomes" id="UP001276659">
    <property type="component" value="Unassembled WGS sequence"/>
</dbReference>
<evidence type="ECO:0000256" key="1">
    <source>
        <dbReference type="SAM" id="MobiDB-lite"/>
    </source>
</evidence>
<comment type="caution">
    <text evidence="2">The sequence shown here is derived from an EMBL/GenBank/DDBJ whole genome shotgun (WGS) entry which is preliminary data.</text>
</comment>
<feature type="region of interest" description="Disordered" evidence="1">
    <location>
        <begin position="54"/>
        <end position="117"/>
    </location>
</feature>
<sequence>MSFRLISRSAFRLNTINSVRFFTTTSPARKTAVGDTVDKVNRKVGEAGVTAIEKGQQASQTIKSTVGMGTKEAEGSAKEMTGEAKGKAQEVAGEAKGKASEVSGAAKGKVEEVKSKM</sequence>
<keyword evidence="3" id="KW-1185">Reference proteome</keyword>
<feature type="compositionally biased region" description="Basic and acidic residues" evidence="1">
    <location>
        <begin position="108"/>
        <end position="117"/>
    </location>
</feature>
<organism evidence="2 3">
    <name type="scientific">Lepraria neglecta</name>
    <dbReference type="NCBI Taxonomy" id="209136"/>
    <lineage>
        <taxon>Eukaryota</taxon>
        <taxon>Fungi</taxon>
        <taxon>Dikarya</taxon>
        <taxon>Ascomycota</taxon>
        <taxon>Pezizomycotina</taxon>
        <taxon>Lecanoromycetes</taxon>
        <taxon>OSLEUM clade</taxon>
        <taxon>Lecanoromycetidae</taxon>
        <taxon>Lecanorales</taxon>
        <taxon>Lecanorineae</taxon>
        <taxon>Stereocaulaceae</taxon>
        <taxon>Lepraria</taxon>
    </lineage>
</organism>
<evidence type="ECO:0000313" key="3">
    <source>
        <dbReference type="Proteomes" id="UP001276659"/>
    </source>
</evidence>
<dbReference type="AlphaFoldDB" id="A0AAD9YZF1"/>
<feature type="compositionally biased region" description="Basic and acidic residues" evidence="1">
    <location>
        <begin position="71"/>
        <end position="99"/>
    </location>
</feature>